<evidence type="ECO:0000256" key="4">
    <source>
        <dbReference type="ARBA" id="ARBA00022989"/>
    </source>
</evidence>
<feature type="transmembrane region" description="Helical" evidence="6">
    <location>
        <begin position="49"/>
        <end position="70"/>
    </location>
</feature>
<feature type="transmembrane region" description="Helical" evidence="6">
    <location>
        <begin position="121"/>
        <end position="143"/>
    </location>
</feature>
<dbReference type="PIRSF" id="PIRSF038958">
    <property type="entry name" value="PG_synth_SpoVB"/>
    <property type="match status" value="1"/>
</dbReference>
<keyword evidence="8" id="KW-1185">Reference proteome</keyword>
<evidence type="ECO:0000256" key="1">
    <source>
        <dbReference type="ARBA" id="ARBA00004651"/>
    </source>
</evidence>
<dbReference type="GO" id="GO:0005886">
    <property type="term" value="C:plasma membrane"/>
    <property type="evidence" value="ECO:0007669"/>
    <property type="project" value="UniProtKB-SubCell"/>
</dbReference>
<evidence type="ECO:0000256" key="5">
    <source>
        <dbReference type="ARBA" id="ARBA00023136"/>
    </source>
</evidence>
<organism evidence="7 8">
    <name type="scientific">Ammoniphilus oxalaticus</name>
    <dbReference type="NCBI Taxonomy" id="66863"/>
    <lineage>
        <taxon>Bacteria</taxon>
        <taxon>Bacillati</taxon>
        <taxon>Bacillota</taxon>
        <taxon>Bacilli</taxon>
        <taxon>Bacillales</taxon>
        <taxon>Paenibacillaceae</taxon>
        <taxon>Aneurinibacillus group</taxon>
        <taxon>Ammoniphilus</taxon>
    </lineage>
</organism>
<evidence type="ECO:0000256" key="6">
    <source>
        <dbReference type="SAM" id="Phobius"/>
    </source>
</evidence>
<reference evidence="7 8" key="1">
    <citation type="submission" date="2016-08" db="EMBL/GenBank/DDBJ databases">
        <title>Novel Firmicute Genomes.</title>
        <authorList>
            <person name="Poppleton D.I."/>
            <person name="Gribaldo S."/>
        </authorList>
    </citation>
    <scope>NUCLEOTIDE SEQUENCE [LARGE SCALE GENOMIC DNA]</scope>
    <source>
        <strain evidence="7 8">RAOx-1</strain>
    </source>
</reference>
<evidence type="ECO:0000313" key="8">
    <source>
        <dbReference type="Proteomes" id="UP000284219"/>
    </source>
</evidence>
<feature type="transmembrane region" description="Helical" evidence="6">
    <location>
        <begin position="287"/>
        <end position="306"/>
    </location>
</feature>
<dbReference type="CDD" id="cd13124">
    <property type="entry name" value="MATE_SpoVB_like"/>
    <property type="match status" value="1"/>
</dbReference>
<evidence type="ECO:0000313" key="7">
    <source>
        <dbReference type="EMBL" id="RKD23852.1"/>
    </source>
</evidence>
<feature type="transmembrane region" description="Helical" evidence="6">
    <location>
        <begin position="318"/>
        <end position="340"/>
    </location>
</feature>
<sequence>MSRQVFLKGAIALSVAAFVSKLLGLFYVIPLKHFAGNEGLALYQLVFPIYNTILILSVSGIPIAISKLISKNLMLKREAEIAVVMKSAFRLMVFVSIGGFLLFFFGSSRIAGWIGNHDTKLSIQALAFAMLVVPFVALLRGYFNGCQQMVFSASSQVIEQLVRVSAMTYIVYLFMRQGKGVAVAAAGAAFGSFFGLTIALLSLLYAYFRLSRNQGDSLKRSERRARYGWRILVVSIPVSLSSLMIPVIGMIDSVSVIHLLQSGGLSNSLATEQFGIYSRGVPIVQFSSFYATGLALAVVPALASAATMREKRAQIRKALQVTVLIGLPASVGMVLIAHPLNILFYGDAHGSATLQALAAATFFLSLAVSASGVLQGLSKQFYPALFLLAGMVAKISGNVLLIRQWGIQGAAYATLLAYVIMSVLCLWAIYASLQKNVRIGWELVKWFQPTALMSVVLIALITYFPHSALAYRSQVFASVMWLVAAGVTSYGCGLMLFKVIAWSDVKRYLKRIWRKPRKSGV</sequence>
<feature type="transmembrane region" description="Helical" evidence="6">
    <location>
        <begin position="229"/>
        <end position="251"/>
    </location>
</feature>
<feature type="transmembrane region" description="Helical" evidence="6">
    <location>
        <begin position="7"/>
        <end position="29"/>
    </location>
</feature>
<dbReference type="PANTHER" id="PTHR30250:SF29">
    <property type="entry name" value="POLYSACCHARIDE BIOSYNTHESIS PROTEIN C-TERMINAL DOMAIN-CONTAINING PROTEIN"/>
    <property type="match status" value="1"/>
</dbReference>
<keyword evidence="4 6" id="KW-1133">Transmembrane helix</keyword>
<evidence type="ECO:0000256" key="3">
    <source>
        <dbReference type="ARBA" id="ARBA00022692"/>
    </source>
</evidence>
<accession>A0A419SIS5</accession>
<dbReference type="InterPro" id="IPR050833">
    <property type="entry name" value="Poly_Biosynth_Transport"/>
</dbReference>
<gene>
    <name evidence="7" type="ORF">BEP19_05325</name>
</gene>
<dbReference type="RefSeq" id="WP_170145293.1">
    <property type="nucleotide sequence ID" value="NZ_MCHY01000008.1"/>
</dbReference>
<proteinExistence type="predicted"/>
<comment type="subcellular location">
    <subcellularLocation>
        <location evidence="1">Cell membrane</location>
        <topology evidence="1">Multi-pass membrane protein</topology>
    </subcellularLocation>
</comment>
<keyword evidence="5 6" id="KW-0472">Membrane</keyword>
<dbReference type="AlphaFoldDB" id="A0A419SIS5"/>
<comment type="caution">
    <text evidence="7">The sequence shown here is derived from an EMBL/GenBank/DDBJ whole genome shotgun (WGS) entry which is preliminary data.</text>
</comment>
<name>A0A419SIS5_9BACL</name>
<keyword evidence="3 6" id="KW-0812">Transmembrane</keyword>
<dbReference type="PANTHER" id="PTHR30250">
    <property type="entry name" value="PST FAMILY PREDICTED COLANIC ACID TRANSPORTER"/>
    <property type="match status" value="1"/>
</dbReference>
<feature type="transmembrane region" description="Helical" evidence="6">
    <location>
        <begin position="181"/>
        <end position="208"/>
    </location>
</feature>
<feature type="transmembrane region" description="Helical" evidence="6">
    <location>
        <begin position="352"/>
        <end position="374"/>
    </location>
</feature>
<feature type="transmembrane region" description="Helical" evidence="6">
    <location>
        <begin position="443"/>
        <end position="464"/>
    </location>
</feature>
<feature type="transmembrane region" description="Helical" evidence="6">
    <location>
        <begin position="381"/>
        <end position="403"/>
    </location>
</feature>
<dbReference type="InterPro" id="IPR024923">
    <property type="entry name" value="PG_synth_SpoVB"/>
</dbReference>
<dbReference type="Proteomes" id="UP000284219">
    <property type="component" value="Unassembled WGS sequence"/>
</dbReference>
<feature type="transmembrane region" description="Helical" evidence="6">
    <location>
        <begin position="409"/>
        <end position="431"/>
    </location>
</feature>
<evidence type="ECO:0000256" key="2">
    <source>
        <dbReference type="ARBA" id="ARBA00022475"/>
    </source>
</evidence>
<feature type="transmembrane region" description="Helical" evidence="6">
    <location>
        <begin position="155"/>
        <end position="175"/>
    </location>
</feature>
<feature type="transmembrane region" description="Helical" evidence="6">
    <location>
        <begin position="476"/>
        <end position="501"/>
    </location>
</feature>
<keyword evidence="2" id="KW-1003">Cell membrane</keyword>
<feature type="transmembrane region" description="Helical" evidence="6">
    <location>
        <begin position="91"/>
        <end position="115"/>
    </location>
</feature>
<dbReference type="InterPro" id="IPR002797">
    <property type="entry name" value="Polysacc_synth"/>
</dbReference>
<protein>
    <submittedName>
        <fullName evidence="7">Uncharacterized protein</fullName>
    </submittedName>
</protein>
<dbReference type="Pfam" id="PF01943">
    <property type="entry name" value="Polysacc_synt"/>
    <property type="match status" value="1"/>
</dbReference>
<dbReference type="EMBL" id="MCHY01000008">
    <property type="protein sequence ID" value="RKD23852.1"/>
    <property type="molecule type" value="Genomic_DNA"/>
</dbReference>